<evidence type="ECO:0000259" key="2">
    <source>
        <dbReference type="Pfam" id="PF13391"/>
    </source>
</evidence>
<dbReference type="InterPro" id="IPR003615">
    <property type="entry name" value="HNH_nuc"/>
</dbReference>
<organism evidence="3 4">
    <name type="scientific">Blastopirellula sediminis</name>
    <dbReference type="NCBI Taxonomy" id="2894196"/>
    <lineage>
        <taxon>Bacteria</taxon>
        <taxon>Pseudomonadati</taxon>
        <taxon>Planctomycetota</taxon>
        <taxon>Planctomycetia</taxon>
        <taxon>Pirellulales</taxon>
        <taxon>Pirellulaceae</taxon>
        <taxon>Blastopirellula</taxon>
    </lineage>
</organism>
<comment type="caution">
    <text evidence="3">The sequence shown here is derived from an EMBL/GenBank/DDBJ whole genome shotgun (WGS) entry which is preliminary data.</text>
</comment>
<dbReference type="EMBL" id="JAJKFT010000010">
    <property type="protein sequence ID" value="MCC9632131.1"/>
    <property type="molecule type" value="Genomic_DNA"/>
</dbReference>
<keyword evidence="4" id="KW-1185">Reference proteome</keyword>
<dbReference type="RefSeq" id="WP_230224987.1">
    <property type="nucleotide sequence ID" value="NZ_JAJKFT010000010.1"/>
</dbReference>
<sequence length="538" mass="60326">MATETHPEKRSWIFQAIPQYFDLNEALKHIRIFRWRIKQFKNEIRAGDDVFLWLAGSDGGVVARGTVVTDPLDMEDSQEELPFVKEADKDKDRLSAAVEINTVFGVPVQREDLKAHPVLSSISILKQSRGTNFALTEDEADSLDALCPRSELHGASLFEAFSLFHATPVEQLRVRIRRERAAQLREFLGDIDGITLDGFNREVWVLESATLLGGEDIRGALFDSSLLDNEFAVQVAVALDAGDLELHGNYVWRPGSTVYGSPLANVTDQEKLSHVKHALRLLNDPTLSPSEKVVQIESVPGFGFPTATGLVILLHPEEIAIMNKQTEGVFEKLRVNCKGFAAFQAAASQLRSELGADDYLELDWFLYQINQGMIEVADREQHEKMLRDIDCQIEASIEKSTAVNQTEKEQLVKSRIGQGQFRHNIQKLELSCRVSGVDDVRFLIASHIKPWRACDNVERLDGANGLFLSPNIDLLFDRGHISFEDDGTLLIASVVDEKTLRSLGVPSDMTNCGHFSSKQKRYLAYHRQHVFLGSNKSE</sequence>
<gene>
    <name evidence="3" type="ORF">LOC68_27365</name>
</gene>
<dbReference type="AlphaFoldDB" id="A0A9X1MSU3"/>
<dbReference type="Pfam" id="PF13391">
    <property type="entry name" value="HNH_2"/>
    <property type="match status" value="1"/>
</dbReference>
<dbReference type="InterPro" id="IPR002740">
    <property type="entry name" value="EVE_domain"/>
</dbReference>
<evidence type="ECO:0000259" key="1">
    <source>
        <dbReference type="Pfam" id="PF01878"/>
    </source>
</evidence>
<dbReference type="SUPFAM" id="SSF88697">
    <property type="entry name" value="PUA domain-like"/>
    <property type="match status" value="1"/>
</dbReference>
<dbReference type="Proteomes" id="UP001139103">
    <property type="component" value="Unassembled WGS sequence"/>
</dbReference>
<evidence type="ECO:0000313" key="3">
    <source>
        <dbReference type="EMBL" id="MCC9632131.1"/>
    </source>
</evidence>
<proteinExistence type="predicted"/>
<accession>A0A9X1MSU3</accession>
<protein>
    <submittedName>
        <fullName evidence="3">EVE domain-containing protein</fullName>
    </submittedName>
</protein>
<feature type="domain" description="EVE" evidence="1">
    <location>
        <begin position="11"/>
        <end position="141"/>
    </location>
</feature>
<dbReference type="InterPro" id="IPR015947">
    <property type="entry name" value="PUA-like_sf"/>
</dbReference>
<feature type="domain" description="HNH nuclease" evidence="2">
    <location>
        <begin position="432"/>
        <end position="484"/>
    </location>
</feature>
<reference evidence="3" key="1">
    <citation type="submission" date="2021-11" db="EMBL/GenBank/DDBJ databases">
        <title>Genome sequence.</title>
        <authorList>
            <person name="Sun Q."/>
        </authorList>
    </citation>
    <scope>NUCLEOTIDE SEQUENCE</scope>
    <source>
        <strain evidence="3">JC732</strain>
    </source>
</reference>
<dbReference type="Pfam" id="PF01878">
    <property type="entry name" value="EVE"/>
    <property type="match status" value="1"/>
</dbReference>
<name>A0A9X1MSU3_9BACT</name>
<evidence type="ECO:0000313" key="4">
    <source>
        <dbReference type="Proteomes" id="UP001139103"/>
    </source>
</evidence>
<dbReference type="Gene3D" id="3.10.590.10">
    <property type="entry name" value="ph1033 like domains"/>
    <property type="match status" value="1"/>
</dbReference>